<evidence type="ECO:0000256" key="2">
    <source>
        <dbReference type="ARBA" id="ARBA00022840"/>
    </source>
</evidence>
<dbReference type="SUPFAM" id="SSF53067">
    <property type="entry name" value="Actin-like ATPase domain"/>
    <property type="match status" value="2"/>
</dbReference>
<evidence type="ECO:0000256" key="5">
    <source>
        <dbReference type="SAM" id="SignalP"/>
    </source>
</evidence>
<dbReference type="EMBL" id="JBGBPQ010000011">
    <property type="protein sequence ID" value="KAL1515309.1"/>
    <property type="molecule type" value="Genomic_DNA"/>
</dbReference>
<comment type="similarity">
    <text evidence="3">Belongs to the heat shock protein 70 family.</text>
</comment>
<dbReference type="Pfam" id="PF00012">
    <property type="entry name" value="HSP70"/>
    <property type="match status" value="2"/>
</dbReference>
<dbReference type="AlphaFoldDB" id="A0AB34J7N5"/>
<dbReference type="PRINTS" id="PR00301">
    <property type="entry name" value="HEATSHOCK70"/>
</dbReference>
<dbReference type="InterPro" id="IPR043129">
    <property type="entry name" value="ATPase_NBD"/>
</dbReference>
<dbReference type="PROSITE" id="PS00297">
    <property type="entry name" value="HSP70_1"/>
    <property type="match status" value="1"/>
</dbReference>
<keyword evidence="7" id="KW-1185">Reference proteome</keyword>
<accession>A0AB34J7N5</accession>
<organism evidence="6 7">
    <name type="scientific">Prymnesium parvum</name>
    <name type="common">Toxic golden alga</name>
    <dbReference type="NCBI Taxonomy" id="97485"/>
    <lineage>
        <taxon>Eukaryota</taxon>
        <taxon>Haptista</taxon>
        <taxon>Haptophyta</taxon>
        <taxon>Prymnesiophyceae</taxon>
        <taxon>Prymnesiales</taxon>
        <taxon>Prymnesiaceae</taxon>
        <taxon>Prymnesium</taxon>
    </lineage>
</organism>
<evidence type="ECO:0000256" key="4">
    <source>
        <dbReference type="SAM" id="MobiDB-lite"/>
    </source>
</evidence>
<feature type="signal peptide" evidence="5">
    <location>
        <begin position="1"/>
        <end position="18"/>
    </location>
</feature>
<feature type="region of interest" description="Disordered" evidence="4">
    <location>
        <begin position="315"/>
        <end position="347"/>
    </location>
</feature>
<dbReference type="PANTHER" id="PTHR19375">
    <property type="entry name" value="HEAT SHOCK PROTEIN 70KDA"/>
    <property type="match status" value="1"/>
</dbReference>
<dbReference type="InterPro" id="IPR018181">
    <property type="entry name" value="Heat_shock_70_CS"/>
</dbReference>
<comment type="caution">
    <text evidence="6">The sequence shown here is derived from an EMBL/GenBank/DDBJ whole genome shotgun (WGS) entry which is preliminary data.</text>
</comment>
<dbReference type="GO" id="GO:0140662">
    <property type="term" value="F:ATP-dependent protein folding chaperone"/>
    <property type="evidence" value="ECO:0007669"/>
    <property type="project" value="InterPro"/>
</dbReference>
<dbReference type="GO" id="GO:0005524">
    <property type="term" value="F:ATP binding"/>
    <property type="evidence" value="ECO:0007669"/>
    <property type="project" value="UniProtKB-KW"/>
</dbReference>
<sequence>MARPLLALLLLPVASLHALLLPGEVVGIDLGTTTSAIAVVRDGLPSIVRDAEGKPSLASCVALDEAGTLTSYAADGVALRSSKRVIGLSHAAARARLAGARGRPLLLSPPPPRRPLLLAEQLAEGADGELLLRAAEGGPSCSAVAVAQHLISSLLDRAEAECGVRASRAVIGVPTHFSEPQKEATLAAARAAGLDKVKLLPEPVAAALAYGAVSAVEDELVCVFDLGGGTLDVSVLQVGGGTVEVLATDGDAWLGGDDLDGAIAKYVAQREQLPPLASLGPSVWNDLVATCRKLKEKLTVSKLAELPWPPEVERMLFDGADDDDDDDDDEDDESWEDAEEGRPGARGELVEPISAAEVELLLQAGFVLDGPGFQTVRKATRAARGSESPQPAVAREAEASATFVSACLLSRQELHAACAAELERMKQPLLRAAAACAVRLGGEGKPARRARGAPVARPSSGGRRLERVLLVGAASKTPAVVEMVEQLAGVRPDGTSVPPELAVALGAAVQAGMLEGSVAQLEVFNVLEAALIRGVVRGGATQRQRKRGREPS</sequence>
<evidence type="ECO:0000256" key="1">
    <source>
        <dbReference type="ARBA" id="ARBA00022741"/>
    </source>
</evidence>
<reference evidence="6 7" key="1">
    <citation type="journal article" date="2024" name="Science">
        <title>Giant polyketide synthase enzymes in the biosynthesis of giant marine polyether toxins.</title>
        <authorList>
            <person name="Fallon T.R."/>
            <person name="Shende V.V."/>
            <person name="Wierzbicki I.H."/>
            <person name="Pendleton A.L."/>
            <person name="Watervoot N.F."/>
            <person name="Auber R.P."/>
            <person name="Gonzalez D.J."/>
            <person name="Wisecaver J.H."/>
            <person name="Moore B.S."/>
        </authorList>
    </citation>
    <scope>NUCLEOTIDE SEQUENCE [LARGE SCALE GENOMIC DNA]</scope>
    <source>
        <strain evidence="6 7">12B1</strain>
    </source>
</reference>
<keyword evidence="5" id="KW-0732">Signal</keyword>
<feature type="chain" id="PRO_5044321506" evidence="5">
    <location>
        <begin position="19"/>
        <end position="552"/>
    </location>
</feature>
<dbReference type="Gene3D" id="3.90.640.10">
    <property type="entry name" value="Actin, Chain A, domain 4"/>
    <property type="match status" value="2"/>
</dbReference>
<evidence type="ECO:0000256" key="3">
    <source>
        <dbReference type="RuleBase" id="RU003322"/>
    </source>
</evidence>
<evidence type="ECO:0000313" key="7">
    <source>
        <dbReference type="Proteomes" id="UP001515480"/>
    </source>
</evidence>
<proteinExistence type="inferred from homology"/>
<keyword evidence="2 3" id="KW-0067">ATP-binding</keyword>
<dbReference type="Proteomes" id="UP001515480">
    <property type="component" value="Unassembled WGS sequence"/>
</dbReference>
<dbReference type="Gene3D" id="3.30.420.40">
    <property type="match status" value="4"/>
</dbReference>
<dbReference type="PROSITE" id="PS00329">
    <property type="entry name" value="HSP70_2"/>
    <property type="match status" value="1"/>
</dbReference>
<feature type="compositionally biased region" description="Acidic residues" evidence="4">
    <location>
        <begin position="319"/>
        <end position="339"/>
    </location>
</feature>
<name>A0AB34J7N5_PRYPA</name>
<evidence type="ECO:0000313" key="6">
    <source>
        <dbReference type="EMBL" id="KAL1515309.1"/>
    </source>
</evidence>
<gene>
    <name evidence="6" type="ORF">AB1Y20_001941</name>
</gene>
<dbReference type="InterPro" id="IPR013126">
    <property type="entry name" value="Hsp_70_fam"/>
</dbReference>
<protein>
    <submittedName>
        <fullName evidence="6">Uncharacterized protein</fullName>
    </submittedName>
</protein>
<keyword evidence="1 3" id="KW-0547">Nucleotide-binding</keyword>